<keyword evidence="1" id="KW-0732">Signal</keyword>
<dbReference type="GO" id="GO:0046872">
    <property type="term" value="F:metal ion binding"/>
    <property type="evidence" value="ECO:0007669"/>
    <property type="project" value="InterPro"/>
</dbReference>
<feature type="chain" id="PRO_5038758775" evidence="1">
    <location>
        <begin position="21"/>
        <end position="489"/>
    </location>
</feature>
<dbReference type="Pfam" id="PF05193">
    <property type="entry name" value="Peptidase_M16_C"/>
    <property type="match status" value="1"/>
</dbReference>
<dbReference type="AlphaFoldDB" id="A0A9D5SC76"/>
<protein>
    <submittedName>
        <fullName evidence="3">Insulinase family protein</fullName>
    </submittedName>
</protein>
<dbReference type="InterPro" id="IPR011249">
    <property type="entry name" value="Metalloenz_LuxS/M16"/>
</dbReference>
<feature type="domain" description="Peptidase M16 C-terminal" evidence="2">
    <location>
        <begin position="221"/>
        <end position="388"/>
    </location>
</feature>
<feature type="signal peptide" evidence="1">
    <location>
        <begin position="1"/>
        <end position="20"/>
    </location>
</feature>
<evidence type="ECO:0000256" key="1">
    <source>
        <dbReference type="SAM" id="SignalP"/>
    </source>
</evidence>
<gene>
    <name evidence="3" type="ORF">E7101_11070</name>
</gene>
<reference evidence="3" key="1">
    <citation type="submission" date="2019-04" db="EMBL/GenBank/DDBJ databases">
        <title>Evolution of Biomass-Degrading Anaerobic Consortia Revealed by Metagenomics.</title>
        <authorList>
            <person name="Peng X."/>
        </authorList>
    </citation>
    <scope>NUCLEOTIDE SEQUENCE</scope>
    <source>
        <strain evidence="3">SIG140</strain>
    </source>
</reference>
<name>A0A9D5SC76_XYLRU</name>
<evidence type="ECO:0000313" key="4">
    <source>
        <dbReference type="Proteomes" id="UP000806522"/>
    </source>
</evidence>
<dbReference type="SUPFAM" id="SSF63411">
    <property type="entry name" value="LuxS/MPP-like metallohydrolase"/>
    <property type="match status" value="1"/>
</dbReference>
<dbReference type="InterPro" id="IPR007863">
    <property type="entry name" value="Peptidase_M16_C"/>
</dbReference>
<evidence type="ECO:0000313" key="3">
    <source>
        <dbReference type="EMBL" id="MBE6271475.1"/>
    </source>
</evidence>
<dbReference type="Gene3D" id="3.30.830.10">
    <property type="entry name" value="Metalloenzyme, LuxS/M16 peptidase-like"/>
    <property type="match status" value="1"/>
</dbReference>
<dbReference type="EMBL" id="SUYC01000012">
    <property type="protein sequence ID" value="MBE6271475.1"/>
    <property type="molecule type" value="Genomic_DNA"/>
</dbReference>
<proteinExistence type="predicted"/>
<organism evidence="3 4">
    <name type="scientific">Xylanibacter ruminicola</name>
    <name type="common">Prevotella ruminicola</name>
    <dbReference type="NCBI Taxonomy" id="839"/>
    <lineage>
        <taxon>Bacteria</taxon>
        <taxon>Pseudomonadati</taxon>
        <taxon>Bacteroidota</taxon>
        <taxon>Bacteroidia</taxon>
        <taxon>Bacteroidales</taxon>
        <taxon>Prevotellaceae</taxon>
        <taxon>Xylanibacter</taxon>
    </lineage>
</organism>
<comment type="caution">
    <text evidence="3">The sequence shown here is derived from an EMBL/GenBank/DDBJ whole genome shotgun (WGS) entry which is preliminary data.</text>
</comment>
<sequence length="489" mass="55781">MKTKLLFFMIACAFTIQASAQSGDVKYEDFITDPLNITPGVLDNGFRYYLCNNFFPDSKLEMRLIQKSGTGDDEGTPGISLLLRRMLCSENLIAGTCGVLKDKLDELQLQRFTQFRAVNGLVPDISTYSSEIDNGCTEYNLFRLKNERAYAASCVGLLAEIAGHARFSASELERQKEFLVNEITNSRYDLAKKHANYQKATFVDGCSLDELLDKQINSIRSITLQQLEAYYQRWYVPQNQCLYVYGKAPSNIADIIKQKFGSCPSMPAPERSVNELSNQKLLMTKREGPIFSIQFYFIKPCVALSCSEDLDYLRKAAVYTRIGEMLGSSLHAQVVTSIDESAPFFRRPVYALHFVKNLDLYADDQQLSDFIDDVTKKLDDVIRNGFQEHIAPLPIEKQKELQRQELNNIHHSFVVDTHSSIKANFLYSKPLFKDVPPYKYFKYEVSEQDIQNCSKELFNNYDLRIVCTTPYGFTDAGIKAKLEAFLTDK</sequence>
<dbReference type="Proteomes" id="UP000806522">
    <property type="component" value="Unassembled WGS sequence"/>
</dbReference>
<accession>A0A9D5SC76</accession>
<evidence type="ECO:0000259" key="2">
    <source>
        <dbReference type="Pfam" id="PF05193"/>
    </source>
</evidence>